<dbReference type="AlphaFoldDB" id="A0A9Q1JS46"/>
<evidence type="ECO:0000313" key="2">
    <source>
        <dbReference type="EMBL" id="KAJ8429887.1"/>
    </source>
</evidence>
<evidence type="ECO:0000313" key="3">
    <source>
        <dbReference type="Proteomes" id="UP001153076"/>
    </source>
</evidence>
<gene>
    <name evidence="2" type="ORF">Cgig2_014167</name>
</gene>
<feature type="region of interest" description="Disordered" evidence="1">
    <location>
        <begin position="20"/>
        <end position="72"/>
    </location>
</feature>
<comment type="caution">
    <text evidence="2">The sequence shown here is derived from an EMBL/GenBank/DDBJ whole genome shotgun (WGS) entry which is preliminary data.</text>
</comment>
<feature type="compositionally biased region" description="Polar residues" evidence="1">
    <location>
        <begin position="58"/>
        <end position="67"/>
    </location>
</feature>
<accession>A0A9Q1JS46</accession>
<organism evidence="2 3">
    <name type="scientific">Carnegiea gigantea</name>
    <dbReference type="NCBI Taxonomy" id="171969"/>
    <lineage>
        <taxon>Eukaryota</taxon>
        <taxon>Viridiplantae</taxon>
        <taxon>Streptophyta</taxon>
        <taxon>Embryophyta</taxon>
        <taxon>Tracheophyta</taxon>
        <taxon>Spermatophyta</taxon>
        <taxon>Magnoliopsida</taxon>
        <taxon>eudicotyledons</taxon>
        <taxon>Gunneridae</taxon>
        <taxon>Pentapetalae</taxon>
        <taxon>Caryophyllales</taxon>
        <taxon>Cactineae</taxon>
        <taxon>Cactaceae</taxon>
        <taxon>Cactoideae</taxon>
        <taxon>Echinocereeae</taxon>
        <taxon>Carnegiea</taxon>
    </lineage>
</organism>
<feature type="region of interest" description="Disordered" evidence="1">
    <location>
        <begin position="307"/>
        <end position="329"/>
    </location>
</feature>
<name>A0A9Q1JS46_9CARY</name>
<sequence length="873" mass="97183">MEAVNSVKLLLHFNYIPTNEQEREVSRSDRSNQPHTEQHGQRAIVRPSGHPTQGAMAKSTTASTPYATHSRRTTWLEEQKQTFRHWGEISNRPIFKKRTLFLRREQEPTQPQLWDEECLTEVVATIAGSHTEGMTRLAWRAQLRSIQQVLTTEQGPRITMPTMKLTHPGCDIVPLVYPILGFGGQRVNPTETICLSVCFGDKLKSKNLEVDFLVADVPTAYNRLGLHPRSAGARLHTGRRPRNSYPLEILEPALRRPCTKTVRYWHGPTDSLATWLEPLFQSPRSLQPWPLRAPPLVGAATFPSPPLWRSDQPLASPSTPVPGRQPLQPSTLCRGSHIQSERLSYCHLLLRDLGGIRGRTVDSLRSSSHCLRGGGLFLEAGGGQTVRFLLPPHEEGRTPRTRQDDPQFIGACGPALPLFFLTVLGVGCHLLQSSVPDLKDHQPYPCLLCIKQTGKKFLRIKRPDVARKMFPITILALPPLRALHIFYSLSHELEDGPRLIVLLYIELEVVFLSLAVGSPKAFLTRFPYFYMHETKRSCRVEEVVQFAGYDERANFILIQNLFNHRVKKKPEIVVESCVINNYTFGGWLIHGGIRLGDYEGVPGRQEVLLIKGRPLDVGKAIAPTILRVGAPGNFGPSATISGTSPTSEQPFLLNTDLPEVKGPSWDEELVDAPSEDECLDELSEEEEEEVSPEVELVLVEATSAPDLHLRTEDARGGGVLTARLRGSAWFKTRHHVGNLFGFPTLILSWNARNHPAVNKGWETRELQMLALHLGAGQPFRNGDVQGKGNLHCTPCSLDRGVCSSASKPPLGMIKGYTLSLPGGETWPSLSLSLIDNSHASMMPYLSFYKSNTRLSTVSLLMSLSFAALLITRA</sequence>
<keyword evidence="3" id="KW-1185">Reference proteome</keyword>
<proteinExistence type="predicted"/>
<dbReference type="EMBL" id="JAKOGI010000849">
    <property type="protein sequence ID" value="KAJ8429887.1"/>
    <property type="molecule type" value="Genomic_DNA"/>
</dbReference>
<dbReference type="Proteomes" id="UP001153076">
    <property type="component" value="Unassembled WGS sequence"/>
</dbReference>
<evidence type="ECO:0000256" key="1">
    <source>
        <dbReference type="SAM" id="MobiDB-lite"/>
    </source>
</evidence>
<reference evidence="2" key="1">
    <citation type="submission" date="2022-04" db="EMBL/GenBank/DDBJ databases">
        <title>Carnegiea gigantea Genome sequencing and assembly v2.</title>
        <authorList>
            <person name="Copetti D."/>
            <person name="Sanderson M.J."/>
            <person name="Burquez A."/>
            <person name="Wojciechowski M.F."/>
        </authorList>
    </citation>
    <scope>NUCLEOTIDE SEQUENCE</scope>
    <source>
        <strain evidence="2">SGP5-SGP5p</strain>
        <tissue evidence="2">Aerial part</tissue>
    </source>
</reference>
<protein>
    <submittedName>
        <fullName evidence="2">Uncharacterized protein</fullName>
    </submittedName>
</protein>
<feature type="compositionally biased region" description="Basic and acidic residues" evidence="1">
    <location>
        <begin position="20"/>
        <end position="40"/>
    </location>
</feature>